<dbReference type="SUPFAM" id="SSF50346">
    <property type="entry name" value="PRC-barrel domain"/>
    <property type="match status" value="2"/>
</dbReference>
<feature type="compositionally biased region" description="Pro residues" evidence="1">
    <location>
        <begin position="219"/>
        <end position="234"/>
    </location>
</feature>
<keyword evidence="4" id="KW-1185">Reference proteome</keyword>
<evidence type="ECO:0000313" key="3">
    <source>
        <dbReference type="EMBL" id="ATW26985.1"/>
    </source>
</evidence>
<name>A0A3G1KXP9_FORW1</name>
<dbReference type="OrthoDB" id="53812at2"/>
<organism evidence="3 4">
    <name type="scientific">Formimonas warabiya</name>
    <dbReference type="NCBI Taxonomy" id="1761012"/>
    <lineage>
        <taxon>Bacteria</taxon>
        <taxon>Bacillati</taxon>
        <taxon>Bacillota</taxon>
        <taxon>Clostridia</taxon>
        <taxon>Eubacteriales</taxon>
        <taxon>Peptococcaceae</taxon>
        <taxon>Candidatus Formimonas</taxon>
    </lineage>
</organism>
<dbReference type="PANTHER" id="PTHR36740">
    <property type="entry name" value="PRC DOMAIN-CONTAINING PROTEIN"/>
    <property type="match status" value="1"/>
</dbReference>
<accession>A0A3G1KXP9</accession>
<protein>
    <recommendedName>
        <fullName evidence="2">PRC-barrel domain-containing protein</fullName>
    </recommendedName>
</protein>
<proteinExistence type="predicted"/>
<gene>
    <name evidence="3" type="ORF">DCMF_21445</name>
</gene>
<dbReference type="InterPro" id="IPR011033">
    <property type="entry name" value="PRC_barrel-like_sf"/>
</dbReference>
<feature type="domain" description="PRC-barrel" evidence="2">
    <location>
        <begin position="93"/>
        <end position="161"/>
    </location>
</feature>
<dbReference type="RefSeq" id="WP_148136316.1">
    <property type="nucleotide sequence ID" value="NZ_CP017634.1"/>
</dbReference>
<dbReference type="KEGG" id="fwa:DCMF_21445"/>
<dbReference type="InterPro" id="IPR027275">
    <property type="entry name" value="PRC-brl_dom"/>
</dbReference>
<reference evidence="3 4" key="1">
    <citation type="submission" date="2016-10" db="EMBL/GenBank/DDBJ databases">
        <title>Complete Genome Sequence of Peptococcaceae strain DCMF.</title>
        <authorList>
            <person name="Edwards R.J."/>
            <person name="Holland S.I."/>
            <person name="Deshpande N.P."/>
            <person name="Wong Y.K."/>
            <person name="Ertan H."/>
            <person name="Manefield M."/>
            <person name="Russell T.L."/>
            <person name="Lee M.J."/>
        </authorList>
    </citation>
    <scope>NUCLEOTIDE SEQUENCE [LARGE SCALE GENOMIC DNA]</scope>
    <source>
        <strain evidence="3 4">DCMF</strain>
    </source>
</reference>
<dbReference type="Pfam" id="PF05239">
    <property type="entry name" value="PRC"/>
    <property type="match status" value="2"/>
</dbReference>
<feature type="compositionally biased region" description="Basic and acidic residues" evidence="1">
    <location>
        <begin position="260"/>
        <end position="270"/>
    </location>
</feature>
<sequence length="270" mass="29476">MEKLSRKILSLPVLSVNEGEQLGYIKSIVVDPAIKEIIAFVIDQKGWFKEDKIIPFNRVTSIGENAVVIDKSGTAEKPANFPQILKLLKSPAQLINSKVVSTTGKALGQVEEFWFDSSGKITKLEISGRGTEGIWKGKAALPCEEVVTMGKDVVIVADGAEKRLIPSAKHLRTTMHELKSVTTKAWESTMQTSQKLGQAIAHSISKLAEEEDKITKPGQPEPPGPTEADPPLPSQEPVSPQEEQKEESPNPPPPESPAAEETKESRENKE</sequence>
<feature type="region of interest" description="Disordered" evidence="1">
    <location>
        <begin position="209"/>
        <end position="270"/>
    </location>
</feature>
<evidence type="ECO:0000313" key="4">
    <source>
        <dbReference type="Proteomes" id="UP000323521"/>
    </source>
</evidence>
<dbReference type="EMBL" id="CP017634">
    <property type="protein sequence ID" value="ATW26985.1"/>
    <property type="molecule type" value="Genomic_DNA"/>
</dbReference>
<feature type="domain" description="PRC-barrel" evidence="2">
    <location>
        <begin position="5"/>
        <end position="71"/>
    </location>
</feature>
<dbReference type="AlphaFoldDB" id="A0A3G1KXP9"/>
<evidence type="ECO:0000256" key="1">
    <source>
        <dbReference type="SAM" id="MobiDB-lite"/>
    </source>
</evidence>
<evidence type="ECO:0000259" key="2">
    <source>
        <dbReference type="Pfam" id="PF05239"/>
    </source>
</evidence>
<dbReference type="PANTHER" id="PTHR36740:SF1">
    <property type="entry name" value="PRC-BARREL DOMAIN-CONTAINING PROTEIN"/>
    <property type="match status" value="1"/>
</dbReference>
<dbReference type="Gene3D" id="2.30.30.240">
    <property type="entry name" value="PRC-barrel domain"/>
    <property type="match status" value="2"/>
</dbReference>
<dbReference type="Proteomes" id="UP000323521">
    <property type="component" value="Chromosome"/>
</dbReference>